<keyword evidence="14" id="KW-1185">Reference proteome</keyword>
<dbReference type="PANTHER" id="PTHR21522:SF58">
    <property type="entry name" value="AGAP000074-PA"/>
    <property type="match status" value="1"/>
</dbReference>
<dbReference type="AlphaFoldDB" id="A0A1D1WA67"/>
<feature type="region of interest" description="Disordered" evidence="11">
    <location>
        <begin position="1"/>
        <end position="24"/>
    </location>
</feature>
<protein>
    <recommendedName>
        <fullName evidence="15">Otopetrin</fullName>
    </recommendedName>
</protein>
<keyword evidence="3" id="KW-0813">Transport</keyword>
<evidence type="ECO:0000256" key="4">
    <source>
        <dbReference type="ARBA" id="ARBA00022475"/>
    </source>
</evidence>
<evidence type="ECO:0000256" key="7">
    <source>
        <dbReference type="ARBA" id="ARBA00022989"/>
    </source>
</evidence>
<evidence type="ECO:0000256" key="6">
    <source>
        <dbReference type="ARBA" id="ARBA00022781"/>
    </source>
</evidence>
<reference evidence="13 14" key="1">
    <citation type="journal article" date="2016" name="Nat. Commun.">
        <title>Extremotolerant tardigrade genome and improved radiotolerance of human cultured cells by tardigrade-unique protein.</title>
        <authorList>
            <person name="Hashimoto T."/>
            <person name="Horikawa D.D."/>
            <person name="Saito Y."/>
            <person name="Kuwahara H."/>
            <person name="Kozuka-Hata H."/>
            <person name="Shin-I T."/>
            <person name="Minakuchi Y."/>
            <person name="Ohishi K."/>
            <person name="Motoyama A."/>
            <person name="Aizu T."/>
            <person name="Enomoto A."/>
            <person name="Kondo K."/>
            <person name="Tanaka S."/>
            <person name="Hara Y."/>
            <person name="Koshikawa S."/>
            <person name="Sagara H."/>
            <person name="Miura T."/>
            <person name="Yokobori S."/>
            <person name="Miyagawa K."/>
            <person name="Suzuki Y."/>
            <person name="Kubo T."/>
            <person name="Oyama M."/>
            <person name="Kohara Y."/>
            <person name="Fujiyama A."/>
            <person name="Arakawa K."/>
            <person name="Katayama T."/>
            <person name="Toyoda A."/>
            <person name="Kunieda T."/>
        </authorList>
    </citation>
    <scope>NUCLEOTIDE SEQUENCE [LARGE SCALE GENOMIC DNA]</scope>
    <source>
        <strain evidence="13 14">YOKOZUNA-1</strain>
    </source>
</reference>
<feature type="transmembrane region" description="Helical" evidence="12">
    <location>
        <begin position="363"/>
        <end position="380"/>
    </location>
</feature>
<evidence type="ECO:0000256" key="1">
    <source>
        <dbReference type="ARBA" id="ARBA00004651"/>
    </source>
</evidence>
<evidence type="ECO:0000313" key="14">
    <source>
        <dbReference type="Proteomes" id="UP000186922"/>
    </source>
</evidence>
<keyword evidence="4" id="KW-1003">Cell membrane</keyword>
<dbReference type="GO" id="GO:0005886">
    <property type="term" value="C:plasma membrane"/>
    <property type="evidence" value="ECO:0007669"/>
    <property type="project" value="UniProtKB-SubCell"/>
</dbReference>
<feature type="transmembrane region" description="Helical" evidence="12">
    <location>
        <begin position="456"/>
        <end position="478"/>
    </location>
</feature>
<evidence type="ECO:0000256" key="10">
    <source>
        <dbReference type="ARBA" id="ARBA00023303"/>
    </source>
</evidence>
<evidence type="ECO:0000256" key="3">
    <source>
        <dbReference type="ARBA" id="ARBA00022448"/>
    </source>
</evidence>
<proteinExistence type="inferred from homology"/>
<sequence>MMDTTDETLPETSSPSAFKSSEVKDLQSAHKPLRFCQSIGEDSAIGMQLPDEALLNNADTVSENSFRSVSQTDDRILLNAEPADSVSMAPTEQPTFSKDMNPNRHVPLGRQRSTDTSKFFSVTPSSCPPSRQNSVVQESAFETYNPMFSRAPPSVVNHGPHVIHHANTFPALHPINEVQSMAGPQYQMRNFQYASQPQAVLHASNGQLVPLRGPGYGAMCNMGNNGASLYGSPYYTVQSPPSISDMSRMSSQACFSPEQPYDVRVSFPFPKPPVQKTESLVTSNASMYYTEDIAALRPLHTRPSHGSSSSDEEVSKKMKNRLFRHVITKTLSSVYAIFVIVLGAILYVNDVLGTVGHSYVEVFQIYLFMIAITFYIFIHIDIRRHLQTQRLDELACEEENAALADVTRDFHARGPSKTTPLNLRYGNDPTLRDARFEELEEPSVYRFNTGRHAGSLYLKLGAVAFCFGSMIHDGLVFSKRLDIAVTQLHSSCMNIIDLFTPALNLVFSFYQLYFIFKHSNIIIYRYQEIARFGVMHSIAVNLCVWFRTLVDETIDEFSRKWSGEGYDIKEATHKLPDLMKLVAEDPGWHPPAPPSAAVTFTASRGTVPPRRIQNRHRSVNLQKIPTITPFL</sequence>
<keyword evidence="10" id="KW-0407">Ion channel</keyword>
<name>A0A1D1WA67_RAMVA</name>
<keyword evidence="7 12" id="KW-1133">Transmembrane helix</keyword>
<evidence type="ECO:0008006" key="15">
    <source>
        <dbReference type="Google" id="ProtNLM"/>
    </source>
</evidence>
<evidence type="ECO:0000313" key="13">
    <source>
        <dbReference type="EMBL" id="GAV08089.1"/>
    </source>
</evidence>
<accession>A0A1D1WA67</accession>
<evidence type="ECO:0000256" key="9">
    <source>
        <dbReference type="ARBA" id="ARBA00023136"/>
    </source>
</evidence>
<dbReference type="OrthoDB" id="6429739at2759"/>
<feature type="transmembrane region" description="Helical" evidence="12">
    <location>
        <begin position="498"/>
        <end position="516"/>
    </location>
</feature>
<keyword evidence="6" id="KW-0375">Hydrogen ion transport</keyword>
<keyword evidence="5 12" id="KW-0812">Transmembrane</keyword>
<evidence type="ECO:0000256" key="12">
    <source>
        <dbReference type="SAM" id="Phobius"/>
    </source>
</evidence>
<feature type="compositionally biased region" description="Polar residues" evidence="11">
    <location>
        <begin position="10"/>
        <end position="19"/>
    </location>
</feature>
<feature type="region of interest" description="Disordered" evidence="11">
    <location>
        <begin position="80"/>
        <end position="133"/>
    </location>
</feature>
<comment type="caution">
    <text evidence="13">The sequence shown here is derived from an EMBL/GenBank/DDBJ whole genome shotgun (WGS) entry which is preliminary data.</text>
</comment>
<dbReference type="InterPro" id="IPR004878">
    <property type="entry name" value="Otopetrin"/>
</dbReference>
<comment type="subcellular location">
    <subcellularLocation>
        <location evidence="1">Cell membrane</location>
        <topology evidence="1">Multi-pass membrane protein</topology>
    </subcellularLocation>
</comment>
<evidence type="ECO:0000256" key="11">
    <source>
        <dbReference type="SAM" id="MobiDB-lite"/>
    </source>
</evidence>
<dbReference type="GO" id="GO:0015252">
    <property type="term" value="F:proton channel activity"/>
    <property type="evidence" value="ECO:0007669"/>
    <property type="project" value="InterPro"/>
</dbReference>
<organism evidence="13 14">
    <name type="scientific">Ramazzottius varieornatus</name>
    <name type="common">Water bear</name>
    <name type="synonym">Tardigrade</name>
    <dbReference type="NCBI Taxonomy" id="947166"/>
    <lineage>
        <taxon>Eukaryota</taxon>
        <taxon>Metazoa</taxon>
        <taxon>Ecdysozoa</taxon>
        <taxon>Tardigrada</taxon>
        <taxon>Eutardigrada</taxon>
        <taxon>Parachela</taxon>
        <taxon>Hypsibioidea</taxon>
        <taxon>Ramazzottiidae</taxon>
        <taxon>Ramazzottius</taxon>
    </lineage>
</organism>
<evidence type="ECO:0000256" key="8">
    <source>
        <dbReference type="ARBA" id="ARBA00023065"/>
    </source>
</evidence>
<dbReference type="Pfam" id="PF03189">
    <property type="entry name" value="Otopetrin"/>
    <property type="match status" value="1"/>
</dbReference>
<dbReference type="EMBL" id="BDGG01000016">
    <property type="protein sequence ID" value="GAV08089.1"/>
    <property type="molecule type" value="Genomic_DNA"/>
</dbReference>
<feature type="transmembrane region" description="Helical" evidence="12">
    <location>
        <begin position="326"/>
        <end position="348"/>
    </location>
</feature>
<evidence type="ECO:0000256" key="2">
    <source>
        <dbReference type="ARBA" id="ARBA00006513"/>
    </source>
</evidence>
<gene>
    <name evidence="13" type="primary">RvY_17834</name>
    <name evidence="13" type="synonym">RvY_17834.1</name>
    <name evidence="13" type="ORF">RvY_17834-1</name>
</gene>
<keyword evidence="8" id="KW-0406">Ion transport</keyword>
<feature type="compositionally biased region" description="Polar residues" evidence="11">
    <location>
        <begin position="114"/>
        <end position="133"/>
    </location>
</feature>
<comment type="similarity">
    <text evidence="2">Belongs to the otopetrin family.</text>
</comment>
<dbReference type="Proteomes" id="UP000186922">
    <property type="component" value="Unassembled WGS sequence"/>
</dbReference>
<evidence type="ECO:0000256" key="5">
    <source>
        <dbReference type="ARBA" id="ARBA00022692"/>
    </source>
</evidence>
<keyword evidence="9 12" id="KW-0472">Membrane</keyword>
<dbReference type="PANTHER" id="PTHR21522">
    <property type="entry name" value="PROTON CHANNEL OTOP"/>
    <property type="match status" value="1"/>
</dbReference>
<feature type="compositionally biased region" description="Polar residues" evidence="11">
    <location>
        <begin position="88"/>
        <end position="100"/>
    </location>
</feature>